<dbReference type="GO" id="GO:0006096">
    <property type="term" value="P:glycolytic process"/>
    <property type="evidence" value="ECO:0007669"/>
    <property type="project" value="UniProtKB-UniRule"/>
</dbReference>
<dbReference type="AlphaFoldDB" id="A0A6M1SKG6"/>
<dbReference type="InterPro" id="IPR036849">
    <property type="entry name" value="Enolase-like_C_sf"/>
</dbReference>
<dbReference type="Gene3D" id="3.20.20.120">
    <property type="entry name" value="Enolase-like C-terminal domain"/>
    <property type="match status" value="1"/>
</dbReference>
<dbReference type="Pfam" id="PF03952">
    <property type="entry name" value="Enolase_N"/>
    <property type="match status" value="1"/>
</dbReference>
<dbReference type="FunFam" id="3.30.390.10:FF:000001">
    <property type="entry name" value="Enolase"/>
    <property type="match status" value="1"/>
</dbReference>
<evidence type="ECO:0000256" key="14">
    <source>
        <dbReference type="PIRSR" id="PIRSR001400-2"/>
    </source>
</evidence>
<dbReference type="SMART" id="SM01193">
    <property type="entry name" value="Enolase_N"/>
    <property type="match status" value="1"/>
</dbReference>
<dbReference type="InterPro" id="IPR000941">
    <property type="entry name" value="Enolase"/>
</dbReference>
<feature type="binding site" evidence="12">
    <location>
        <position position="336"/>
    </location>
    <ligand>
        <name>(2R)-2-phosphoglycerate</name>
        <dbReference type="ChEBI" id="CHEBI:58289"/>
    </ligand>
</feature>
<evidence type="ECO:0000256" key="2">
    <source>
        <dbReference type="ARBA" id="ARBA00009604"/>
    </source>
</evidence>
<evidence type="ECO:0000256" key="4">
    <source>
        <dbReference type="ARBA" id="ARBA00017068"/>
    </source>
</evidence>
<dbReference type="SFLD" id="SFLDS00001">
    <property type="entry name" value="Enolase"/>
    <property type="match status" value="1"/>
</dbReference>
<keyword evidence="19" id="KW-1185">Reference proteome</keyword>
<dbReference type="SFLD" id="SFLDG00178">
    <property type="entry name" value="enolase"/>
    <property type="match status" value="1"/>
</dbReference>
<evidence type="ECO:0000313" key="19">
    <source>
        <dbReference type="Proteomes" id="UP000474802"/>
    </source>
</evidence>
<proteinExistence type="inferred from homology"/>
<evidence type="ECO:0000313" key="18">
    <source>
        <dbReference type="EMBL" id="NGP17640.1"/>
    </source>
</evidence>
<dbReference type="InterPro" id="IPR020811">
    <property type="entry name" value="Enolase_N"/>
</dbReference>
<dbReference type="InterPro" id="IPR020810">
    <property type="entry name" value="Enolase_C"/>
</dbReference>
<dbReference type="InterPro" id="IPR029017">
    <property type="entry name" value="Enolase-like_N"/>
</dbReference>
<feature type="binding site" evidence="12">
    <location>
        <position position="387"/>
    </location>
    <ligand>
        <name>(2R)-2-phosphoglycerate</name>
        <dbReference type="ChEBI" id="CHEBI:58289"/>
    </ligand>
</feature>
<feature type="binding site" evidence="14">
    <location>
        <position position="163"/>
    </location>
    <ligand>
        <name>substrate</name>
    </ligand>
</feature>
<dbReference type="PROSITE" id="PS00164">
    <property type="entry name" value="ENOLASE"/>
    <property type="match status" value="1"/>
</dbReference>
<comment type="cofactor">
    <cofactor evidence="15">
        <name>Mg(2+)</name>
        <dbReference type="ChEBI" id="CHEBI:18420"/>
    </cofactor>
    <text evidence="15">Mg(2+) is required for catalysis and for stabilizing the dimer.</text>
</comment>
<keyword evidence="5 12" id="KW-0963">Cytoplasm</keyword>
<keyword evidence="18" id="KW-0670">Pyruvate</keyword>
<feature type="active site" description="Proton donor" evidence="12 13">
    <location>
        <position position="204"/>
    </location>
</feature>
<evidence type="ECO:0000256" key="12">
    <source>
        <dbReference type="HAMAP-Rule" id="MF_00318"/>
    </source>
</evidence>
<evidence type="ECO:0000256" key="9">
    <source>
        <dbReference type="ARBA" id="ARBA00023152"/>
    </source>
</evidence>
<dbReference type="SUPFAM" id="SSF51604">
    <property type="entry name" value="Enolase C-terminal domain-like"/>
    <property type="match status" value="1"/>
</dbReference>
<feature type="binding site" evidence="12">
    <location>
        <position position="162"/>
    </location>
    <ligand>
        <name>(2R)-2-phosphoglycerate</name>
        <dbReference type="ChEBI" id="CHEBI:58289"/>
    </ligand>
</feature>
<keyword evidence="7 12" id="KW-0479">Metal-binding</keyword>
<dbReference type="EC" id="4.2.1.11" evidence="3 12"/>
<organism evidence="18 19">
    <name type="scientific">Devosia aurantiaca</name>
    <dbReference type="NCBI Taxonomy" id="2714858"/>
    <lineage>
        <taxon>Bacteria</taxon>
        <taxon>Pseudomonadati</taxon>
        <taxon>Pseudomonadota</taxon>
        <taxon>Alphaproteobacteria</taxon>
        <taxon>Hyphomicrobiales</taxon>
        <taxon>Devosiaceae</taxon>
        <taxon>Devosia</taxon>
    </lineage>
</organism>
<dbReference type="GO" id="GO:0009986">
    <property type="term" value="C:cell surface"/>
    <property type="evidence" value="ECO:0007669"/>
    <property type="project" value="UniProtKB-SubCell"/>
</dbReference>
<dbReference type="EMBL" id="JAALFG010000002">
    <property type="protein sequence ID" value="NGP17640.1"/>
    <property type="molecule type" value="Genomic_DNA"/>
</dbReference>
<dbReference type="Proteomes" id="UP000474802">
    <property type="component" value="Unassembled WGS sequence"/>
</dbReference>
<feature type="binding site" evidence="14">
    <location>
        <position position="154"/>
    </location>
    <ligand>
        <name>substrate</name>
    </ligand>
</feature>
<feature type="binding site" evidence="14">
    <location>
        <position position="311"/>
    </location>
    <ligand>
        <name>substrate</name>
    </ligand>
</feature>
<reference evidence="18 19" key="2">
    <citation type="submission" date="2020-03" db="EMBL/GenBank/DDBJ databases">
        <title>Devosia chinhatensis sp. nov., isolated from a hexachlorocyclohexane (HCH) dump site in India.</title>
        <authorList>
            <person name="Kumar M."/>
            <person name="Lal R."/>
        </authorList>
    </citation>
    <scope>NUCLEOTIDE SEQUENCE [LARGE SCALE GENOMIC DNA]</scope>
    <source>
        <strain evidence="18 19">H239</strain>
    </source>
</reference>
<evidence type="ECO:0000256" key="8">
    <source>
        <dbReference type="ARBA" id="ARBA00022842"/>
    </source>
</evidence>
<dbReference type="FunFam" id="3.20.20.120:FF:000001">
    <property type="entry name" value="Enolase"/>
    <property type="match status" value="1"/>
</dbReference>
<dbReference type="CDD" id="cd03313">
    <property type="entry name" value="enolase"/>
    <property type="match status" value="1"/>
</dbReference>
<dbReference type="GO" id="GO:0000287">
    <property type="term" value="F:magnesium ion binding"/>
    <property type="evidence" value="ECO:0007669"/>
    <property type="project" value="UniProtKB-UniRule"/>
</dbReference>
<feature type="binding site" evidence="12 15">
    <location>
        <position position="241"/>
    </location>
    <ligand>
        <name>Mg(2+)</name>
        <dbReference type="ChEBI" id="CHEBI:18420"/>
    </ligand>
</feature>
<comment type="subcellular location">
    <subcellularLocation>
        <location evidence="12">Cytoplasm</location>
    </subcellularLocation>
    <subcellularLocation>
        <location evidence="12">Secreted</location>
    </subcellularLocation>
    <subcellularLocation>
        <location evidence="12">Cell surface</location>
    </subcellularLocation>
    <text evidence="12">Fractions of enolase are present in both the cytoplasm and on the cell surface.</text>
</comment>
<keyword evidence="6 12" id="KW-0964">Secreted</keyword>
<gene>
    <name evidence="12 18" type="primary">eno</name>
    <name evidence="18" type="ORF">G5575_08170</name>
</gene>
<reference evidence="18 19" key="1">
    <citation type="submission" date="2020-02" db="EMBL/GenBank/DDBJ databases">
        <authorList>
            <person name="Khan S.A."/>
            <person name="Jeon C.O."/>
            <person name="Chun B.H."/>
        </authorList>
    </citation>
    <scope>NUCLEOTIDE SEQUENCE [LARGE SCALE GENOMIC DNA]</scope>
    <source>
        <strain evidence="18 19">H239</strain>
    </source>
</reference>
<sequence>MSSIIHVMGRQIYDSRGNPTVEVDVVLDDGSFGRAAVPSGASTGAHEAVELRDGGTLYSGKGVTQAVENVNTVIADEIEGLDALDQLGVDEAMIELDGTANKSKLGANAILGVSLAVAKAAAESSELPFYRYIGGPNAHVLPVPMMNIINGGQHADNPIDMQEFMILPAGAESIADAVRIGSEIFHTLKKGLAAEGHNTNVGEEGGFAPNLGSADEALGFIMRSIEKAGYRPGEDVFLGLDCAATEYFKNGRYEMEGEGKSLGSDENVRFLEDLANRFPIITIEDGMAEDDWDGWKALTDAIGKKVQLVGDDLFVTNTERLRSGIKMGTANSILVKVNQIGSLSETLNAVDTAHRAGYTSVMSHRSGETEDSTIADLAVALNCGQIKTGSLSRSDRLAKYNQLIRIEEQLSLVGTICWVFGGQGPLIGSLGPMIKPGGDTGLFCALR</sequence>
<comment type="similarity">
    <text evidence="2 12">Belongs to the enolase family.</text>
</comment>
<evidence type="ECO:0000256" key="3">
    <source>
        <dbReference type="ARBA" id="ARBA00012058"/>
    </source>
</evidence>
<dbReference type="PANTHER" id="PTHR11902">
    <property type="entry name" value="ENOLASE"/>
    <property type="match status" value="1"/>
</dbReference>
<evidence type="ECO:0000256" key="6">
    <source>
        <dbReference type="ARBA" id="ARBA00022525"/>
    </source>
</evidence>
<dbReference type="HAMAP" id="MF_00318">
    <property type="entry name" value="Enolase"/>
    <property type="match status" value="1"/>
</dbReference>
<feature type="binding site" evidence="14">
    <location>
        <position position="387"/>
    </location>
    <ligand>
        <name>substrate</name>
    </ligand>
</feature>
<evidence type="ECO:0000256" key="7">
    <source>
        <dbReference type="ARBA" id="ARBA00022723"/>
    </source>
</evidence>
<dbReference type="NCBIfam" id="TIGR01060">
    <property type="entry name" value="eno"/>
    <property type="match status" value="1"/>
</dbReference>
<evidence type="ECO:0000256" key="10">
    <source>
        <dbReference type="ARBA" id="ARBA00023239"/>
    </source>
</evidence>
<evidence type="ECO:0000256" key="15">
    <source>
        <dbReference type="PIRSR" id="PIRSR001400-3"/>
    </source>
</evidence>
<dbReference type="Pfam" id="PF00113">
    <property type="entry name" value="Enolase_C"/>
    <property type="match status" value="1"/>
</dbReference>
<accession>A0A6M1SKG6</accession>
<dbReference type="InterPro" id="IPR020809">
    <property type="entry name" value="Enolase_CS"/>
</dbReference>
<comment type="cofactor">
    <cofactor evidence="12">
        <name>Mg(2+)</name>
        <dbReference type="ChEBI" id="CHEBI:18420"/>
    </cofactor>
    <text evidence="12">Binds a second Mg(2+) ion via substrate during catalysis.</text>
</comment>
<evidence type="ECO:0000256" key="5">
    <source>
        <dbReference type="ARBA" id="ARBA00022490"/>
    </source>
</evidence>
<dbReference type="Gene3D" id="3.30.390.10">
    <property type="entry name" value="Enolase-like, N-terminal domain"/>
    <property type="match status" value="1"/>
</dbReference>
<keyword evidence="8 12" id="KW-0460">Magnesium</keyword>
<evidence type="ECO:0000256" key="1">
    <source>
        <dbReference type="ARBA" id="ARBA00005031"/>
    </source>
</evidence>
<feature type="binding site" evidence="12">
    <location>
        <position position="366"/>
    </location>
    <ligand>
        <name>(2R)-2-phosphoglycerate</name>
        <dbReference type="ChEBI" id="CHEBI:58289"/>
    </ligand>
</feature>
<evidence type="ECO:0000259" key="16">
    <source>
        <dbReference type="SMART" id="SM01192"/>
    </source>
</evidence>
<feature type="binding site" evidence="12 15">
    <location>
        <position position="311"/>
    </location>
    <ligand>
        <name>Mg(2+)</name>
        <dbReference type="ChEBI" id="CHEBI:18420"/>
    </ligand>
</feature>
<dbReference type="GO" id="GO:0000015">
    <property type="term" value="C:phosphopyruvate hydratase complex"/>
    <property type="evidence" value="ECO:0007669"/>
    <property type="project" value="InterPro"/>
</dbReference>
<feature type="binding site" evidence="14">
    <location>
        <position position="284"/>
    </location>
    <ligand>
        <name>substrate</name>
    </ligand>
</feature>
<feature type="binding site" evidence="12 15">
    <location>
        <position position="284"/>
    </location>
    <ligand>
        <name>Mg(2+)</name>
        <dbReference type="ChEBI" id="CHEBI:18420"/>
    </ligand>
</feature>
<dbReference type="PRINTS" id="PR00148">
    <property type="entry name" value="ENOLASE"/>
</dbReference>
<feature type="binding site" evidence="14">
    <location>
        <begin position="363"/>
        <end position="366"/>
    </location>
    <ligand>
        <name>substrate</name>
    </ligand>
</feature>
<dbReference type="SUPFAM" id="SSF54826">
    <property type="entry name" value="Enolase N-terminal domain-like"/>
    <property type="match status" value="1"/>
</dbReference>
<protein>
    <recommendedName>
        <fullName evidence="4 12">Enolase</fullName>
        <ecNumber evidence="3 12">4.2.1.11</ecNumber>
    </recommendedName>
    <alternativeName>
        <fullName evidence="12">2-phospho-D-glycerate hydro-lyase</fullName>
    </alternativeName>
    <alternativeName>
        <fullName evidence="12">2-phosphoglycerate dehydratase</fullName>
    </alternativeName>
</protein>
<feature type="active site" description="Proton acceptor" evidence="12 13">
    <location>
        <position position="336"/>
    </location>
</feature>
<evidence type="ECO:0000256" key="11">
    <source>
        <dbReference type="ARBA" id="ARBA00045763"/>
    </source>
</evidence>
<dbReference type="SMART" id="SM01192">
    <property type="entry name" value="Enolase_C"/>
    <property type="match status" value="1"/>
</dbReference>
<dbReference type="PANTHER" id="PTHR11902:SF1">
    <property type="entry name" value="ENOLASE"/>
    <property type="match status" value="1"/>
</dbReference>
<comment type="pathway">
    <text evidence="1 12">Carbohydrate degradation; glycolysis; pyruvate from D-glyceraldehyde 3-phosphate: step 4/5.</text>
</comment>
<feature type="binding site" evidence="12">
    <location>
        <position position="365"/>
    </location>
    <ligand>
        <name>(2R)-2-phosphoglycerate</name>
        <dbReference type="ChEBI" id="CHEBI:58289"/>
    </ligand>
</feature>
<feature type="domain" description="Enolase N-terminal" evidence="17">
    <location>
        <begin position="4"/>
        <end position="133"/>
    </location>
</feature>
<dbReference type="PIRSF" id="PIRSF001400">
    <property type="entry name" value="Enolase"/>
    <property type="match status" value="1"/>
</dbReference>
<comment type="catalytic activity">
    <reaction evidence="12">
        <text>(2R)-2-phosphoglycerate = phosphoenolpyruvate + H2O</text>
        <dbReference type="Rhea" id="RHEA:10164"/>
        <dbReference type="ChEBI" id="CHEBI:15377"/>
        <dbReference type="ChEBI" id="CHEBI:58289"/>
        <dbReference type="ChEBI" id="CHEBI:58702"/>
        <dbReference type="EC" id="4.2.1.11"/>
    </reaction>
</comment>
<name>A0A6M1SKG6_9HYPH</name>
<evidence type="ECO:0000259" key="17">
    <source>
        <dbReference type="SMART" id="SM01193"/>
    </source>
</evidence>
<feature type="domain" description="Enolase C-terminal TIM barrel" evidence="16">
    <location>
        <begin position="138"/>
        <end position="420"/>
    </location>
</feature>
<comment type="caution">
    <text evidence="18">The sequence shown here is derived from an EMBL/GenBank/DDBJ whole genome shotgun (WGS) entry which is preliminary data.</text>
</comment>
<comment type="function">
    <text evidence="11 12">Catalyzes the reversible conversion of 2-phosphoglycerate (2-PG) into phosphoenolpyruvate (PEP). It is essential for the degradation of carbohydrates via glycolysis.</text>
</comment>
<dbReference type="GO" id="GO:0005576">
    <property type="term" value="C:extracellular region"/>
    <property type="evidence" value="ECO:0007669"/>
    <property type="project" value="UniProtKB-SubCell"/>
</dbReference>
<dbReference type="SFLD" id="SFLDF00002">
    <property type="entry name" value="enolase"/>
    <property type="match status" value="1"/>
</dbReference>
<evidence type="ECO:0000256" key="13">
    <source>
        <dbReference type="PIRSR" id="PIRSR001400-1"/>
    </source>
</evidence>
<dbReference type="GO" id="GO:0004634">
    <property type="term" value="F:phosphopyruvate hydratase activity"/>
    <property type="evidence" value="ECO:0007669"/>
    <property type="project" value="UniProtKB-UniRule"/>
</dbReference>
<keyword evidence="10 12" id="KW-0456">Lyase</keyword>
<keyword evidence="9 12" id="KW-0324">Glycolysis</keyword>
<dbReference type="UniPathway" id="UPA00109">
    <property type="reaction ID" value="UER00187"/>
</dbReference>